<dbReference type="InterPro" id="IPR003961">
    <property type="entry name" value="FN3_dom"/>
</dbReference>
<feature type="compositionally biased region" description="Gly residues" evidence="3">
    <location>
        <begin position="1865"/>
        <end position="1880"/>
    </location>
</feature>
<dbReference type="Gene3D" id="4.10.1240.10">
    <property type="entry name" value="GPCR, family 2, extracellular hormone receptor domain"/>
    <property type="match status" value="1"/>
</dbReference>
<dbReference type="InterPro" id="IPR000436">
    <property type="entry name" value="Sushi_SCR_CCP_dom"/>
</dbReference>
<evidence type="ECO:0000313" key="10">
    <source>
        <dbReference type="Proteomes" id="UP000030693"/>
    </source>
</evidence>
<reference evidence="9" key="1">
    <citation type="submission" date="2013-04" db="EMBL/GenBank/DDBJ databases">
        <title>The Genome Sequence of Fonticula alba ATCC 38817.</title>
        <authorList>
            <consortium name="The Broad Institute Genomics Platform"/>
            <person name="Russ C."/>
            <person name="Cuomo C."/>
            <person name="Burger G."/>
            <person name="Gray M.W."/>
            <person name="Holland P.W.H."/>
            <person name="King N."/>
            <person name="Lang F.B.F."/>
            <person name="Roger A.J."/>
            <person name="Ruiz-Trillo I."/>
            <person name="Brown M."/>
            <person name="Walker B."/>
            <person name="Young S."/>
            <person name="Zeng Q."/>
            <person name="Gargeya S."/>
            <person name="Fitzgerald M."/>
            <person name="Haas B."/>
            <person name="Abouelleil A."/>
            <person name="Allen A.W."/>
            <person name="Alvarado L."/>
            <person name="Arachchi H.M."/>
            <person name="Berlin A.M."/>
            <person name="Chapman S.B."/>
            <person name="Gainer-Dewar J."/>
            <person name="Goldberg J."/>
            <person name="Griggs A."/>
            <person name="Gujja S."/>
            <person name="Hansen M."/>
            <person name="Howarth C."/>
            <person name="Imamovic A."/>
            <person name="Ireland A."/>
            <person name="Larimer J."/>
            <person name="McCowan C."/>
            <person name="Murphy C."/>
            <person name="Pearson M."/>
            <person name="Poon T.W."/>
            <person name="Priest M."/>
            <person name="Roberts A."/>
            <person name="Saif S."/>
            <person name="Shea T."/>
            <person name="Sisk P."/>
            <person name="Sykes S."/>
            <person name="Wortman J."/>
            <person name="Nusbaum C."/>
            <person name="Birren B."/>
        </authorList>
    </citation>
    <scope>NUCLEOTIDE SEQUENCE [LARGE SCALE GENOMIC DNA]</scope>
    <source>
        <strain evidence="9">ATCC 38817</strain>
    </source>
</reference>
<dbReference type="CDD" id="cd00063">
    <property type="entry name" value="FN3"/>
    <property type="match status" value="1"/>
</dbReference>
<keyword evidence="4" id="KW-0472">Membrane</keyword>
<dbReference type="InterPro" id="IPR036445">
    <property type="entry name" value="GPCR_2_extracell_dom_sf"/>
</dbReference>
<dbReference type="GeneID" id="20528182"/>
<feature type="domain" description="Sushi" evidence="8">
    <location>
        <begin position="845"/>
        <end position="915"/>
    </location>
</feature>
<dbReference type="InterPro" id="IPR050350">
    <property type="entry name" value="Compl-Cell_Adhes-Reg"/>
</dbReference>
<dbReference type="GO" id="GO:0016020">
    <property type="term" value="C:membrane"/>
    <property type="evidence" value="ECO:0007669"/>
    <property type="project" value="InterPro"/>
</dbReference>
<dbReference type="RefSeq" id="XP_009495598.1">
    <property type="nucleotide sequence ID" value="XM_009497323.1"/>
</dbReference>
<protein>
    <recommendedName>
        <fullName evidence="11">Fibronectin type-III domain-containing protein</fullName>
    </recommendedName>
</protein>
<feature type="compositionally biased region" description="Pro residues" evidence="3">
    <location>
        <begin position="2220"/>
        <end position="2234"/>
    </location>
</feature>
<gene>
    <name evidence="9" type="ORF">H696_03457</name>
</gene>
<dbReference type="InterPro" id="IPR009030">
    <property type="entry name" value="Growth_fac_rcpt_cys_sf"/>
</dbReference>
<dbReference type="PANTHER" id="PTHR19325">
    <property type="entry name" value="COMPLEMENT COMPONENT-RELATED SUSHI DOMAIN-CONTAINING"/>
    <property type="match status" value="1"/>
</dbReference>
<keyword evidence="2" id="KW-1015">Disulfide bond</keyword>
<dbReference type="EMBL" id="KB932205">
    <property type="protein sequence ID" value="KCV69992.1"/>
    <property type="molecule type" value="Genomic_DNA"/>
</dbReference>
<evidence type="ECO:0000256" key="1">
    <source>
        <dbReference type="ARBA" id="ARBA00022659"/>
    </source>
</evidence>
<keyword evidence="1" id="KW-0768">Sushi</keyword>
<feature type="transmembrane region" description="Helical" evidence="4">
    <location>
        <begin position="1998"/>
        <end position="2017"/>
    </location>
</feature>
<evidence type="ECO:0000256" key="2">
    <source>
        <dbReference type="ARBA" id="ARBA00023157"/>
    </source>
</evidence>
<keyword evidence="5" id="KW-0732">Signal</keyword>
<dbReference type="GO" id="GO:0004930">
    <property type="term" value="F:G protein-coupled receptor activity"/>
    <property type="evidence" value="ECO:0007669"/>
    <property type="project" value="InterPro"/>
</dbReference>
<dbReference type="PROSITE" id="PS50853">
    <property type="entry name" value="FN3"/>
    <property type="match status" value="1"/>
</dbReference>
<feature type="domain" description="Sushi" evidence="8">
    <location>
        <begin position="1212"/>
        <end position="1277"/>
    </location>
</feature>
<feature type="transmembrane region" description="Helical" evidence="4">
    <location>
        <begin position="2080"/>
        <end position="2104"/>
    </location>
</feature>
<evidence type="ECO:0000256" key="4">
    <source>
        <dbReference type="SAM" id="Phobius"/>
    </source>
</evidence>
<evidence type="ECO:0008006" key="11">
    <source>
        <dbReference type="Google" id="ProtNLM"/>
    </source>
</evidence>
<evidence type="ECO:0000256" key="3">
    <source>
        <dbReference type="SAM" id="MobiDB-lite"/>
    </source>
</evidence>
<feature type="transmembrane region" description="Helical" evidence="4">
    <location>
        <begin position="1897"/>
        <end position="1918"/>
    </location>
</feature>
<feature type="domain" description="Fibronectin type-III" evidence="7">
    <location>
        <begin position="1457"/>
        <end position="1553"/>
    </location>
</feature>
<dbReference type="Gene3D" id="2.10.220.10">
    <property type="entry name" value="Hormone Receptor, Insulin-like Growth Factor Receptor 1, Chain A, domain 2"/>
    <property type="match status" value="2"/>
</dbReference>
<sequence>MAPSRVPGLASALLVLVLLLGTCLLPGTPLLPVTSAQAVPTPPEFAALLPVLADTYTSSLLPDTNFHSATNLLIRPSPANDGSLRASAFFLLDLSPLRTFPEEQICVTDAWLLGRAITPGSAGRSSFSMELFSPPSLTVLETLTHSRISSLLGNAVLSNSRVSSAFSRPPVLADPATPEWRDVRLRLPARPFTEALASMSGENALGIRLQGVTTDNLPWNYIELTSSDLASMIASNGGGSGTGSGAGTSALGSALEFNMPAPPPAVPISGLPSSTDPALTGPDVDLLAVAGAPRLRVRFFRCPISTTCQFPGDATAPVCMARTCPATTVGKATFPATSALVPTAAAGNPGAWTGHPVAGVCEPGWSGAPVRRCLLDGTWSQDATGPGCVQNTCPLEFIHDNAVFPAPGLFAPEAMQASALPLSGATIPGKCLPGFTGLPTLQCGLDGAWRSDVPAGGSRCVPFAVSKTTTKAIRTCDVKMSCNCTTCFLGSDLLMRYSLPRETDKICLLDSSYQLDLPLALLRTFDVDIYPSGNWPSPGKNLPTDYPPELVYSTSIFSGLLPPHKVYPSGAKLQAISKYQNRPEFTASLHLQGLTLLQTTNTCKKEFTFNYHECPYPSMVMTSCHPSECSLPFCPPFHDGTLQWPAATPGQVVSQVCPMSQGYRPAVLSYRCEPNITWTNLTPVTCDHVFCAWQPQPNNPAIFSPALLHSGATVTGTCATGYYGSPVVTCPLPVDPMTIQTPAGGLSPVDVSLLGVRLSEESLANAAAACQPCHSSCRACFGPLANQCTECDSGRALQGGTCVVFCPQGQFSQGPAIDCAPCPNGCSLCSSTGQCLIHNGQVYADYCRRQSPASAPTSDVEATGWNEMQVGGIAVAACAPGYRYPINRNTGAPMPPTRVCQSNSVWGPPQGKCETMACPRIEEDNAVWPESMPSPTPVQGICVDGAFGSPQRFCLASGLWSEVTGTTCRMRHCRLGGSWSDPVGACSTDPCPELANDAGAVWPAAEPGDEGVTGACLPGYATGASASPSRDCLPTGWGPVTGTCQPTGVSCPAILPGHEDPSHGTWPAVPAGTGSVIGSCPAGFAGSPTRDCLASGVWGPVGSGPGAVCQPIGCAARTEGMATWPAAPADSAVTITGTCIAGFYGQPTRRCVSPDPVHLAPSHPLSFPMSHSTTGVPGAPGGADPLPTLVSEVQAVPMAAFYGPIAGGCQPIDCDPIADIDGPRASMTLFPAASAGRKVNGRCQPGYGLPANSPVSSPQRLCNFRAQWEEPLHMCFRLNCTGIENDLGTKWPASQSSIESFGQCSPGYAPASSQAKDRPRRMCNIDGQWDPPVARCKRLMCPPEDNFLDASWPETASLTRALGRCNSNMRGTPIRSCDINGNWSIVSGSPCLPFCESISLPHPRSMFFPSTDSGSLSRGSCAPGLTGQPELFCNESGQWDWSKLKGSCEFLTGEGEFIKNVKLTSMGGSSLALSWNVPESHDPSSPTPNLFLVQISSVEDRTFTDARITYEHSAVLTDLSPLSPYRIRILPAPLTLSAKMLAEPEEQLYMPSNAVEQAAQYYVRTAAEPLNRFQPGSQVLDLLAPRLGMAKSGRLGLPAREIAGRAGKDSKDVMLGPSCDDAPLIDGDLTGISILLRLGSSPTPQASFVRVVIRQQSAPQLPYSFPAIAPPADHAPGPVQTAATRITAPRAEALESVLPDGQAAILSTDRVTADGELLLDFDPAAADGFAEYMIITESTESLRVCNLSPGSVYEIRAFSGISMSHSPSPADEFLRSTGDPAGLTVSGRTTSAKQDNILWETVGRVAFIATQSCPSGWYTAIDKNDPNRGYCGSCSYMCAECVGPTVDDCTACAAGLVLVRPSSGSGEGSSSGPGNGGDPGRGTCITPVALATFFQQLNIFAVAVAVLLWLLAVVMGLVAYSKMAHVPMSLVAVCLALADFALGIFFVLLGHARSWPTGIRPDNLSSPSSGPDDGLGSDDMQGNFLSEETSLVSAPHSLAMGLLLGLSLFGGAFFGLIQVRKVTNLDSKWARQNHAAAAAVALLTGMSPYAILVLGCRLFGLDLLSAKLTPAIRRGTAIGALIVLGAGTWLRAGVCVDYLFRVALRSRVVRQGDVSLLSKTLDEPAAVPVLLLVSAGMLTAVVLWQSLVLIWSRGIIEQDLPPGGSGGAYTQMGTLRKEHSLEEEAAAAALTTCSEVSQSYGAPGDCLAAPATAASSRAPSPQPASPGPSSPPPVAAGWQFAPPRAVCPSICRPSRRPRSV</sequence>
<feature type="region of interest" description="Disordered" evidence="3">
    <location>
        <begin position="2211"/>
        <end position="2238"/>
    </location>
</feature>
<evidence type="ECO:0000259" key="8">
    <source>
        <dbReference type="PROSITE" id="PS50923"/>
    </source>
</evidence>
<evidence type="ECO:0000259" key="6">
    <source>
        <dbReference type="PROSITE" id="PS50227"/>
    </source>
</evidence>
<dbReference type="SMART" id="SM00261">
    <property type="entry name" value="FU"/>
    <property type="match status" value="3"/>
</dbReference>
<dbReference type="Proteomes" id="UP000030693">
    <property type="component" value="Unassembled WGS sequence"/>
</dbReference>
<accession>A0A058Z923</accession>
<dbReference type="InterPro" id="IPR036116">
    <property type="entry name" value="FN3_sf"/>
</dbReference>
<feature type="transmembrane region" description="Helical" evidence="4">
    <location>
        <begin position="1930"/>
        <end position="1952"/>
    </location>
</feature>
<dbReference type="PROSITE" id="PS50923">
    <property type="entry name" value="SUSHI"/>
    <property type="match status" value="2"/>
</dbReference>
<feature type="signal peptide" evidence="5">
    <location>
        <begin position="1"/>
        <end position="38"/>
    </location>
</feature>
<feature type="domain" description="G-protein coupled receptors family 2 profile 1" evidence="6">
    <location>
        <begin position="1031"/>
        <end position="1118"/>
    </location>
</feature>
<dbReference type="SUPFAM" id="SSF49265">
    <property type="entry name" value="Fibronectin type III"/>
    <property type="match status" value="1"/>
</dbReference>
<evidence type="ECO:0000259" key="7">
    <source>
        <dbReference type="PROSITE" id="PS50853"/>
    </source>
</evidence>
<dbReference type="CDD" id="cd00064">
    <property type="entry name" value="FU"/>
    <property type="match status" value="1"/>
</dbReference>
<dbReference type="PROSITE" id="PS50227">
    <property type="entry name" value="G_PROTEIN_RECEP_F2_3"/>
    <property type="match status" value="2"/>
</dbReference>
<dbReference type="SMART" id="SM00032">
    <property type="entry name" value="CCP"/>
    <property type="match status" value="5"/>
</dbReference>
<feature type="transmembrane region" description="Helical" evidence="4">
    <location>
        <begin position="2038"/>
        <end position="2060"/>
    </location>
</feature>
<evidence type="ECO:0000313" key="9">
    <source>
        <dbReference type="EMBL" id="KCV69992.1"/>
    </source>
</evidence>
<dbReference type="SUPFAM" id="SSF57184">
    <property type="entry name" value="Growth factor receptor domain"/>
    <property type="match status" value="2"/>
</dbReference>
<evidence type="ECO:0000256" key="5">
    <source>
        <dbReference type="SAM" id="SignalP"/>
    </source>
</evidence>
<feature type="region of interest" description="Disordered" evidence="3">
    <location>
        <begin position="1861"/>
        <end position="1880"/>
    </location>
</feature>
<feature type="domain" description="G-protein coupled receptors family 2 profile 1" evidence="6">
    <location>
        <begin position="602"/>
        <end position="691"/>
    </location>
</feature>
<dbReference type="InterPro" id="IPR006212">
    <property type="entry name" value="Furin_repeat"/>
</dbReference>
<keyword evidence="4" id="KW-1133">Transmembrane helix</keyword>
<keyword evidence="4" id="KW-0812">Transmembrane</keyword>
<proteinExistence type="predicted"/>
<feature type="chain" id="PRO_5001566209" description="Fibronectin type-III domain-containing protein" evidence="5">
    <location>
        <begin position="39"/>
        <end position="2260"/>
    </location>
</feature>
<dbReference type="InterPro" id="IPR001879">
    <property type="entry name" value="GPCR_2_extracellular_dom"/>
</dbReference>
<keyword evidence="10" id="KW-1185">Reference proteome</keyword>
<name>A0A058Z923_FONAL</name>
<dbReference type="PANTHER" id="PTHR19325:SF575">
    <property type="entry name" value="LOCOMOTION-RELATED PROTEIN HIKARU GENKI"/>
    <property type="match status" value="1"/>
</dbReference>
<organism evidence="9">
    <name type="scientific">Fonticula alba</name>
    <name type="common">Slime mold</name>
    <dbReference type="NCBI Taxonomy" id="691883"/>
    <lineage>
        <taxon>Eukaryota</taxon>
        <taxon>Rotosphaerida</taxon>
        <taxon>Fonticulaceae</taxon>
        <taxon>Fonticula</taxon>
    </lineage>
</organism>
<feature type="transmembrane region" description="Helical" evidence="4">
    <location>
        <begin position="2125"/>
        <end position="2151"/>
    </location>
</feature>
<dbReference type="OrthoDB" id="5804959at2759"/>